<keyword evidence="4" id="KW-1185">Reference proteome</keyword>
<accession>A0ABY5Z285</accession>
<evidence type="ECO:0000313" key="4">
    <source>
        <dbReference type="Proteomes" id="UP001058271"/>
    </source>
</evidence>
<sequence>MTATPFFAGDPLLRMLTGLNLPADDFVVFGSGPLLAHGLRRDLGDLDVVARGEAWRRLARWCQPTPAPSGHGLTISLTLEVADRWLPGWDTDRLIGAAERHAGLPFAPLSAVRASKASTARPKDHNDIALIDAITTTEDAA</sequence>
<gene>
    <name evidence="1" type="ORF">Drose_34370</name>
    <name evidence="2" type="ORF">Drose_34420</name>
    <name evidence="3" type="ORF">Drose_34470</name>
</gene>
<proteinExistence type="predicted"/>
<organism evidence="3 4">
    <name type="scientific">Dactylosporangium roseum</name>
    <dbReference type="NCBI Taxonomy" id="47989"/>
    <lineage>
        <taxon>Bacteria</taxon>
        <taxon>Bacillati</taxon>
        <taxon>Actinomycetota</taxon>
        <taxon>Actinomycetes</taxon>
        <taxon>Micromonosporales</taxon>
        <taxon>Micromonosporaceae</taxon>
        <taxon>Dactylosporangium</taxon>
    </lineage>
</organism>
<dbReference type="RefSeq" id="WP_260725431.1">
    <property type="nucleotide sequence ID" value="NZ_BAAABS010000031.1"/>
</dbReference>
<reference evidence="3" key="1">
    <citation type="submission" date="2021-04" db="EMBL/GenBank/DDBJ databases">
        <title>Biosynthetic gene clusters of Dactylosporangioum roseum.</title>
        <authorList>
            <person name="Hartkoorn R.C."/>
            <person name="Beaudoing E."/>
            <person name="Hot D."/>
            <person name="Moureu S."/>
        </authorList>
    </citation>
    <scope>NUCLEOTIDE SEQUENCE</scope>
    <source>
        <strain evidence="3">NRRL B-16295</strain>
    </source>
</reference>
<name>A0ABY5Z285_9ACTN</name>
<evidence type="ECO:0000313" key="1">
    <source>
        <dbReference type="EMBL" id="UWZ36097.1"/>
    </source>
</evidence>
<dbReference type="EMBL" id="CP073721">
    <property type="protein sequence ID" value="UWZ36107.1"/>
    <property type="molecule type" value="Genomic_DNA"/>
</dbReference>
<protein>
    <submittedName>
        <fullName evidence="3">Uncharacterized protein</fullName>
    </submittedName>
</protein>
<evidence type="ECO:0000313" key="2">
    <source>
        <dbReference type="EMBL" id="UWZ36107.1"/>
    </source>
</evidence>
<dbReference type="EMBL" id="CP073721">
    <property type="protein sequence ID" value="UWZ36115.1"/>
    <property type="molecule type" value="Genomic_DNA"/>
</dbReference>
<evidence type="ECO:0000313" key="3">
    <source>
        <dbReference type="EMBL" id="UWZ36115.1"/>
    </source>
</evidence>
<dbReference type="EMBL" id="CP073721">
    <property type="protein sequence ID" value="UWZ36097.1"/>
    <property type="molecule type" value="Genomic_DNA"/>
</dbReference>
<dbReference type="Proteomes" id="UP001058271">
    <property type="component" value="Chromosome"/>
</dbReference>